<comment type="catalytic activity">
    <reaction evidence="3 4">
        <text>thymidine + phosphate = 2-deoxy-alpha-D-ribose 1-phosphate + thymine</text>
        <dbReference type="Rhea" id="RHEA:16037"/>
        <dbReference type="ChEBI" id="CHEBI:17748"/>
        <dbReference type="ChEBI" id="CHEBI:17821"/>
        <dbReference type="ChEBI" id="CHEBI:43474"/>
        <dbReference type="ChEBI" id="CHEBI:57259"/>
        <dbReference type="EC" id="2.4.2.4"/>
    </reaction>
</comment>
<dbReference type="InterPro" id="IPR017872">
    <property type="entry name" value="Pyrmidine_PPase_CS"/>
</dbReference>
<protein>
    <recommendedName>
        <fullName evidence="4">Putative thymidine phosphorylase</fullName>
        <ecNumber evidence="4">2.4.2.4</ecNumber>
    </recommendedName>
    <alternativeName>
        <fullName evidence="4">TdRPase</fullName>
    </alternativeName>
</protein>
<evidence type="ECO:0000313" key="7">
    <source>
        <dbReference type="Proteomes" id="UP000516105"/>
    </source>
</evidence>
<keyword evidence="7" id="KW-1185">Reference proteome</keyword>
<dbReference type="InterPro" id="IPR013466">
    <property type="entry name" value="Thymidine/AMP_Pase"/>
</dbReference>
<dbReference type="InterPro" id="IPR000312">
    <property type="entry name" value="Glycosyl_Trfase_fam3"/>
</dbReference>
<evidence type="ECO:0000259" key="5">
    <source>
        <dbReference type="SMART" id="SM00941"/>
    </source>
</evidence>
<dbReference type="InterPro" id="IPR000053">
    <property type="entry name" value="Thymidine/pyrmidine_PPase"/>
</dbReference>
<gene>
    <name evidence="6" type="ORF">H9L14_02240</name>
</gene>
<keyword evidence="1 4" id="KW-0328">Glycosyltransferase</keyword>
<dbReference type="NCBIfam" id="NF003338">
    <property type="entry name" value="PRK04350.1"/>
    <property type="match status" value="1"/>
</dbReference>
<dbReference type="Gene3D" id="1.20.970.50">
    <property type="match status" value="1"/>
</dbReference>
<dbReference type="EMBL" id="CP060782">
    <property type="protein sequence ID" value="QNP46107.1"/>
    <property type="molecule type" value="Genomic_DNA"/>
</dbReference>
<dbReference type="Gene3D" id="3.90.1170.30">
    <property type="entry name" value="Pyrimidine nucleoside phosphorylase-like, C-terminal domain"/>
    <property type="match status" value="1"/>
</dbReference>
<dbReference type="InterPro" id="IPR035902">
    <property type="entry name" value="Nuc_phospho_transferase"/>
</dbReference>
<evidence type="ECO:0000256" key="4">
    <source>
        <dbReference type="HAMAP-Rule" id="MF_00703"/>
    </source>
</evidence>
<evidence type="ECO:0000256" key="2">
    <source>
        <dbReference type="ARBA" id="ARBA00022679"/>
    </source>
</evidence>
<comment type="similarity">
    <text evidence="4">Belongs to the thymidine/pyrimidine-nucleoside phosphorylase family. Type 2 subfamily.</text>
</comment>
<organism evidence="6 7">
    <name type="scientific">Sphingomonas sediminicola</name>
    <dbReference type="NCBI Taxonomy" id="386874"/>
    <lineage>
        <taxon>Bacteria</taxon>
        <taxon>Pseudomonadati</taxon>
        <taxon>Pseudomonadota</taxon>
        <taxon>Alphaproteobacteria</taxon>
        <taxon>Sphingomonadales</taxon>
        <taxon>Sphingomonadaceae</taxon>
        <taxon>Sphingomonas</taxon>
    </lineage>
</organism>
<sequence>MDDRHEQSGAILRTKRIGLHTQREPIVVMRSDCPVCRSEGLAPRSQVLLKADGREVAAILFQGADELLAPNEIGLSEAAWELLGGIEHERVRISHLPPVESMGSVRGRIFGGSLGQTDLARIVEDVVAGRYSDVQLSAFITAGTAVPFDDEETFALTAAMAGAGDRLDWEFDVIDKHSVGGLPGNRTTPIVVAIAAAAGLRIPKTSSRAITSPAGTADAMETVTKVDLDLDTIRKVVEAEGGCLAWGGALRLSPADDIFIGVERQLDIDPEGQLIASVLSKKIAAGAKRLVLDIPVGPTAKVRSQAAGHDLAKRMTGIAARFGVAAHCLLSDGRQPVGRSVGPALEMMDVLAVLRGESDAPADLRDRALTLAAAVLELGGAVGRGRGNERARQLLDDGSALRRFESICRAQGGFREPKVARLHRIVTASGSGTVQAVDNRKIARLAKFAGAPDSPSAGLRLHARLGDSVNRGDPLFTLHAETAAELNYALDYAASAGDAITLSK</sequence>
<dbReference type="InterPro" id="IPR036320">
    <property type="entry name" value="Glycosyl_Trfase_fam3_N_dom_sf"/>
</dbReference>
<dbReference type="RefSeq" id="WP_187709060.1">
    <property type="nucleotide sequence ID" value="NZ_CP060782.1"/>
</dbReference>
<dbReference type="Pfam" id="PF00591">
    <property type="entry name" value="Glycos_transf_3"/>
    <property type="match status" value="1"/>
</dbReference>
<dbReference type="InterPro" id="IPR036566">
    <property type="entry name" value="PYNP-like_C_sf"/>
</dbReference>
<dbReference type="SUPFAM" id="SSF52418">
    <property type="entry name" value="Nucleoside phosphorylase/phosphoribosyltransferase catalytic domain"/>
    <property type="match status" value="1"/>
</dbReference>
<evidence type="ECO:0000256" key="1">
    <source>
        <dbReference type="ARBA" id="ARBA00022676"/>
    </source>
</evidence>
<dbReference type="SUPFAM" id="SSF47648">
    <property type="entry name" value="Nucleoside phosphorylase/phosphoribosyltransferase N-terminal domain"/>
    <property type="match status" value="1"/>
</dbReference>
<dbReference type="InterPro" id="IPR017459">
    <property type="entry name" value="Glycosyl_Trfase_fam3_N_dom"/>
</dbReference>
<dbReference type="SMART" id="SM00941">
    <property type="entry name" value="PYNP_C"/>
    <property type="match status" value="1"/>
</dbReference>
<evidence type="ECO:0000313" key="6">
    <source>
        <dbReference type="EMBL" id="QNP46107.1"/>
    </source>
</evidence>
<feature type="domain" description="Pyrimidine nucleoside phosphorylase C-terminal" evidence="5">
    <location>
        <begin position="433"/>
        <end position="500"/>
    </location>
</feature>
<dbReference type="NCBIfam" id="TIGR02645">
    <property type="entry name" value="ARCH_P_rylase"/>
    <property type="match status" value="1"/>
</dbReference>
<dbReference type="PANTHER" id="PTHR10515:SF0">
    <property type="entry name" value="THYMIDINE PHOSPHORYLASE"/>
    <property type="match status" value="1"/>
</dbReference>
<dbReference type="InterPro" id="IPR013102">
    <property type="entry name" value="PYNP_C"/>
</dbReference>
<accession>A0ABX6TAY2</accession>
<dbReference type="Pfam" id="PF07831">
    <property type="entry name" value="PYNP_C"/>
    <property type="match status" value="1"/>
</dbReference>
<dbReference type="Proteomes" id="UP000516105">
    <property type="component" value="Chromosome"/>
</dbReference>
<dbReference type="InterPro" id="IPR028579">
    <property type="entry name" value="Thym_Pase_Put"/>
</dbReference>
<dbReference type="PROSITE" id="PS00647">
    <property type="entry name" value="THYMID_PHOSPHORYLASE"/>
    <property type="match status" value="1"/>
</dbReference>
<dbReference type="HAMAP" id="MF_00703">
    <property type="entry name" value="Thymid_phosp_2"/>
    <property type="match status" value="1"/>
</dbReference>
<dbReference type="EC" id="2.4.2.4" evidence="4"/>
<dbReference type="PANTHER" id="PTHR10515">
    <property type="entry name" value="THYMIDINE PHOSPHORYLASE"/>
    <property type="match status" value="1"/>
</dbReference>
<dbReference type="Gene3D" id="3.40.1030.10">
    <property type="entry name" value="Nucleoside phosphorylase/phosphoribosyltransferase catalytic domain"/>
    <property type="match status" value="1"/>
</dbReference>
<keyword evidence="2 4" id="KW-0808">Transferase</keyword>
<dbReference type="Pfam" id="PF02885">
    <property type="entry name" value="Glycos_trans_3N"/>
    <property type="match status" value="1"/>
</dbReference>
<proteinExistence type="inferred from homology"/>
<dbReference type="SUPFAM" id="SSF54680">
    <property type="entry name" value="Pyrimidine nucleoside phosphorylase C-terminal domain"/>
    <property type="match status" value="1"/>
</dbReference>
<evidence type="ECO:0000256" key="3">
    <source>
        <dbReference type="ARBA" id="ARBA00048550"/>
    </source>
</evidence>
<name>A0ABX6TAY2_9SPHN</name>
<reference evidence="6 7" key="1">
    <citation type="submission" date="2020-08" db="EMBL/GenBank/DDBJ databases">
        <title>Genome sequence of Sphingomonas sediminicola KACC 15039T.</title>
        <authorList>
            <person name="Hyun D.-W."/>
            <person name="Bae J.-W."/>
        </authorList>
    </citation>
    <scope>NUCLEOTIDE SEQUENCE [LARGE SCALE GENOMIC DNA]</scope>
    <source>
        <strain evidence="6 7">KACC 15039</strain>
    </source>
</reference>